<name>A0A3N0YUD3_ANAGA</name>
<sequence>MDSRDLFFSTGISWPTGFSCPDSSLAIPPLLVPPSLLATLSALVPPSSPASTRASQFPALPCPETHRSAIVAEPGYIGKATKATPPNFPALPWSPELPAPPWSLELPAPQASIPRHPSPVGLLLAQGLSGDQLSHLSALHFSASLLIPTCSQSAITTPAADHHLNTDSLHLHFLVNTPFF</sequence>
<proteinExistence type="predicted"/>
<reference evidence="1 2" key="1">
    <citation type="submission" date="2018-10" db="EMBL/GenBank/DDBJ databases">
        <title>Genome assembly for a Yunnan-Guizhou Plateau 3E fish, Anabarilius grahami (Regan), and its evolutionary and genetic applications.</title>
        <authorList>
            <person name="Jiang W."/>
        </authorList>
    </citation>
    <scope>NUCLEOTIDE SEQUENCE [LARGE SCALE GENOMIC DNA]</scope>
    <source>
        <strain evidence="1">AG-KIZ</strain>
        <tissue evidence="1">Muscle</tissue>
    </source>
</reference>
<evidence type="ECO:0000313" key="1">
    <source>
        <dbReference type="EMBL" id="ROL49804.1"/>
    </source>
</evidence>
<gene>
    <name evidence="1" type="ORF">DPX16_13469</name>
</gene>
<organism evidence="1 2">
    <name type="scientific">Anabarilius grahami</name>
    <name type="common">Kanglang fish</name>
    <name type="synonym">Barilius grahami</name>
    <dbReference type="NCBI Taxonomy" id="495550"/>
    <lineage>
        <taxon>Eukaryota</taxon>
        <taxon>Metazoa</taxon>
        <taxon>Chordata</taxon>
        <taxon>Craniata</taxon>
        <taxon>Vertebrata</taxon>
        <taxon>Euteleostomi</taxon>
        <taxon>Actinopterygii</taxon>
        <taxon>Neopterygii</taxon>
        <taxon>Teleostei</taxon>
        <taxon>Ostariophysi</taxon>
        <taxon>Cypriniformes</taxon>
        <taxon>Xenocyprididae</taxon>
        <taxon>Xenocypridinae</taxon>
        <taxon>Xenocypridinae incertae sedis</taxon>
        <taxon>Anabarilius</taxon>
    </lineage>
</organism>
<protein>
    <submittedName>
        <fullName evidence="1">Uncharacterized protein</fullName>
    </submittedName>
</protein>
<dbReference type="PROSITE" id="PS51257">
    <property type="entry name" value="PROKAR_LIPOPROTEIN"/>
    <property type="match status" value="1"/>
</dbReference>
<dbReference type="Proteomes" id="UP000281406">
    <property type="component" value="Unassembled WGS sequence"/>
</dbReference>
<comment type="caution">
    <text evidence="1">The sequence shown here is derived from an EMBL/GenBank/DDBJ whole genome shotgun (WGS) entry which is preliminary data.</text>
</comment>
<dbReference type="AlphaFoldDB" id="A0A3N0YUD3"/>
<accession>A0A3N0YUD3</accession>
<dbReference type="EMBL" id="RJVU01026436">
    <property type="protein sequence ID" value="ROL49804.1"/>
    <property type="molecule type" value="Genomic_DNA"/>
</dbReference>
<keyword evidence="2" id="KW-1185">Reference proteome</keyword>
<evidence type="ECO:0000313" key="2">
    <source>
        <dbReference type="Proteomes" id="UP000281406"/>
    </source>
</evidence>